<comment type="caution">
    <text evidence="2">The sequence shown here is derived from an EMBL/GenBank/DDBJ whole genome shotgun (WGS) entry which is preliminary data.</text>
</comment>
<evidence type="ECO:0000313" key="3">
    <source>
        <dbReference type="Proteomes" id="UP001596050"/>
    </source>
</evidence>
<keyword evidence="1" id="KW-1133">Transmembrane helix</keyword>
<evidence type="ECO:0000313" key="2">
    <source>
        <dbReference type="EMBL" id="MFC5461891.1"/>
    </source>
</evidence>
<gene>
    <name evidence="2" type="ORF">ACFPN5_18925</name>
</gene>
<dbReference type="Proteomes" id="UP001596050">
    <property type="component" value="Unassembled WGS sequence"/>
</dbReference>
<keyword evidence="1" id="KW-0472">Membrane</keyword>
<proteinExistence type="predicted"/>
<organism evidence="2 3">
    <name type="scientific">Massilia niabensis</name>
    <dbReference type="NCBI Taxonomy" id="544910"/>
    <lineage>
        <taxon>Bacteria</taxon>
        <taxon>Pseudomonadati</taxon>
        <taxon>Pseudomonadota</taxon>
        <taxon>Betaproteobacteria</taxon>
        <taxon>Burkholderiales</taxon>
        <taxon>Oxalobacteraceae</taxon>
        <taxon>Telluria group</taxon>
        <taxon>Massilia</taxon>
    </lineage>
</organism>
<feature type="transmembrane region" description="Helical" evidence="1">
    <location>
        <begin position="20"/>
        <end position="38"/>
    </location>
</feature>
<reference evidence="3" key="1">
    <citation type="journal article" date="2019" name="Int. J. Syst. Evol. Microbiol.">
        <title>The Global Catalogue of Microorganisms (GCM) 10K type strain sequencing project: providing services to taxonomists for standard genome sequencing and annotation.</title>
        <authorList>
            <consortium name="The Broad Institute Genomics Platform"/>
            <consortium name="The Broad Institute Genome Sequencing Center for Infectious Disease"/>
            <person name="Wu L."/>
            <person name="Ma J."/>
        </authorList>
    </citation>
    <scope>NUCLEOTIDE SEQUENCE [LARGE SCALE GENOMIC DNA]</scope>
    <source>
        <strain evidence="3">KACC 12649</strain>
    </source>
</reference>
<feature type="transmembrane region" description="Helical" evidence="1">
    <location>
        <begin position="44"/>
        <end position="71"/>
    </location>
</feature>
<dbReference type="RefSeq" id="WP_379785338.1">
    <property type="nucleotide sequence ID" value="NZ_JBHSMU010000015.1"/>
</dbReference>
<accession>A0ABW0L960</accession>
<name>A0ABW0L960_9BURK</name>
<protein>
    <recommendedName>
        <fullName evidence="4">DUF3566 domain-containing protein</fullName>
    </recommendedName>
</protein>
<dbReference type="EMBL" id="JBHSMU010000015">
    <property type="protein sequence ID" value="MFC5461891.1"/>
    <property type="molecule type" value="Genomic_DNA"/>
</dbReference>
<keyword evidence="3" id="KW-1185">Reference proteome</keyword>
<evidence type="ECO:0008006" key="4">
    <source>
        <dbReference type="Google" id="ProtNLM"/>
    </source>
</evidence>
<sequence length="95" mass="10253">MKKQIVSVSVLHNAKLMAALYFVISIPLVILMTIPTLMQEGAGASLLLVILLPVLYLAFGFVLTLFGAWVYNGIAARVGGFEFTTSEVDGVVHKD</sequence>
<keyword evidence="1" id="KW-0812">Transmembrane</keyword>
<evidence type="ECO:0000256" key="1">
    <source>
        <dbReference type="SAM" id="Phobius"/>
    </source>
</evidence>